<keyword evidence="2" id="KW-1185">Reference proteome</keyword>
<proteinExistence type="predicted"/>
<evidence type="ECO:0000313" key="1">
    <source>
        <dbReference type="EMBL" id="MDA7425600.1"/>
    </source>
</evidence>
<accession>A0ABT4XUS7</accession>
<dbReference type="Proteomes" id="UP001210720">
    <property type="component" value="Unassembled WGS sequence"/>
</dbReference>
<reference evidence="1 2" key="1">
    <citation type="submission" date="2023-01" db="EMBL/GenBank/DDBJ databases">
        <title>Thalassococcus onchidii sp. nov., isolated from a marine invertebrate from the South China Sea.</title>
        <authorList>
            <person name="Xu S."/>
            <person name="Liu Z."/>
            <person name="Xu Y."/>
        </authorList>
    </citation>
    <scope>NUCLEOTIDE SEQUENCE [LARGE SCALE GENOMIC DNA]</scope>
    <source>
        <strain evidence="1 2">KCTC 32084</strain>
    </source>
</reference>
<protein>
    <submittedName>
        <fullName evidence="1">Uncharacterized protein</fullName>
    </submittedName>
</protein>
<gene>
    <name evidence="1" type="ORF">PFY00_12755</name>
</gene>
<evidence type="ECO:0000313" key="2">
    <source>
        <dbReference type="Proteomes" id="UP001210720"/>
    </source>
</evidence>
<name>A0ABT4XUS7_9RHOB</name>
<organism evidence="1 2">
    <name type="scientific">Thalassococcus lentus</name>
    <dbReference type="NCBI Taxonomy" id="1210524"/>
    <lineage>
        <taxon>Bacteria</taxon>
        <taxon>Pseudomonadati</taxon>
        <taxon>Pseudomonadota</taxon>
        <taxon>Alphaproteobacteria</taxon>
        <taxon>Rhodobacterales</taxon>
        <taxon>Roseobacteraceae</taxon>
        <taxon>Thalassococcus</taxon>
    </lineage>
</organism>
<dbReference type="RefSeq" id="WP_271432962.1">
    <property type="nucleotide sequence ID" value="NZ_JAQIOY010000004.1"/>
</dbReference>
<comment type="caution">
    <text evidence="1">The sequence shown here is derived from an EMBL/GenBank/DDBJ whole genome shotgun (WGS) entry which is preliminary data.</text>
</comment>
<dbReference type="EMBL" id="JAQIOY010000004">
    <property type="protein sequence ID" value="MDA7425600.1"/>
    <property type="molecule type" value="Genomic_DNA"/>
</dbReference>
<sequence>MLASGSIIALKGGFEAKVTLILSNAHGELFGLTSRDFLQSAKEGVFVAGKKSSRQVGTQAARWHSNHEVWQGARAMGWFAIEKQAEVLSESYSVCEVANTNSVFAQNVWFRASDDSIRTGYVRRINTSLDIEYSDQTSLRVKSRLVEVQATSDAGFGEAGDAGSLIYTDSNKLLGLLIGFRDGRTLIAPLQDLFAAEEFKVASLEEIASHNKTAKEKPFEELIVEKIRDSRRPWWKIVRGLAKQSNSEFSRLRRIGLDEMETCQNKIAVAIFQIVGAPTYVDGLIKLHFENDAPGRHANENWLWRATFERMHLLYIAENRECFIVPGTTEEICPVPNIGDLPVVSPVAQYEEDGPLTPEAFAEMSLADQASRLLGENKIPTARAARWIKE</sequence>